<dbReference type="InterPro" id="IPR036390">
    <property type="entry name" value="WH_DNA-bd_sf"/>
</dbReference>
<dbReference type="GO" id="GO:0003677">
    <property type="term" value="F:DNA binding"/>
    <property type="evidence" value="ECO:0007669"/>
    <property type="project" value="UniProtKB-KW"/>
</dbReference>
<feature type="domain" description="HTH marR-type" evidence="2">
    <location>
        <begin position="1"/>
        <end position="142"/>
    </location>
</feature>
<dbReference type="Proteomes" id="UP000186795">
    <property type="component" value="Unassembled WGS sequence"/>
</dbReference>
<dbReference type="GO" id="GO:0003700">
    <property type="term" value="F:DNA-binding transcription factor activity"/>
    <property type="evidence" value="ECO:0007669"/>
    <property type="project" value="InterPro"/>
</dbReference>
<dbReference type="SMART" id="SM00347">
    <property type="entry name" value="HTH_MARR"/>
    <property type="match status" value="1"/>
</dbReference>
<gene>
    <name evidence="3" type="ORF">SAMN05421790_10837</name>
</gene>
<dbReference type="SUPFAM" id="SSF46785">
    <property type="entry name" value="Winged helix' DNA-binding domain"/>
    <property type="match status" value="1"/>
</dbReference>
<evidence type="ECO:0000313" key="3">
    <source>
        <dbReference type="EMBL" id="SIS94542.1"/>
    </source>
</evidence>
<sequence>METKLSPTARMLLKSWMQLKKMDLHPQSIAGYKPSEGRLLFCIKYGKKPDSPGPTVTDLSKLLHVTSPTVTQLINELAGKGLVQRNVDPKDRRVVRITLTETGEQIIQKLGDSLAASLKGLIEYLGEGESRQLAELLSKVAVYLQERNTNPNQSLLRGEDEGCSDCSDF</sequence>
<dbReference type="Gene3D" id="1.10.10.10">
    <property type="entry name" value="Winged helix-like DNA-binding domain superfamily/Winged helix DNA-binding domain"/>
    <property type="match status" value="1"/>
</dbReference>
<evidence type="ECO:0000313" key="4">
    <source>
        <dbReference type="Proteomes" id="UP000186795"/>
    </source>
</evidence>
<dbReference type="EMBL" id="FTOD01000008">
    <property type="protein sequence ID" value="SIS94542.1"/>
    <property type="molecule type" value="Genomic_DNA"/>
</dbReference>
<dbReference type="PANTHER" id="PTHR33164">
    <property type="entry name" value="TRANSCRIPTIONAL REGULATOR, MARR FAMILY"/>
    <property type="match status" value="1"/>
</dbReference>
<evidence type="ECO:0000256" key="1">
    <source>
        <dbReference type="ARBA" id="ARBA00023125"/>
    </source>
</evidence>
<dbReference type="InterPro" id="IPR011991">
    <property type="entry name" value="ArsR-like_HTH"/>
</dbReference>
<dbReference type="InterPro" id="IPR000835">
    <property type="entry name" value="HTH_MarR-typ"/>
</dbReference>
<keyword evidence="4" id="KW-1185">Reference proteome</keyword>
<keyword evidence="1 3" id="KW-0238">DNA-binding</keyword>
<protein>
    <submittedName>
        <fullName evidence="3">DNA-binding transcriptional regulator, MarR family</fullName>
    </submittedName>
</protein>
<evidence type="ECO:0000259" key="2">
    <source>
        <dbReference type="PROSITE" id="PS50995"/>
    </source>
</evidence>
<name>A0A1N7N885_9BACL</name>
<dbReference type="InterPro" id="IPR039422">
    <property type="entry name" value="MarR/SlyA-like"/>
</dbReference>
<dbReference type="OrthoDB" id="163346at2"/>
<dbReference type="PROSITE" id="PS50995">
    <property type="entry name" value="HTH_MARR_2"/>
    <property type="match status" value="1"/>
</dbReference>
<dbReference type="RefSeq" id="WP_076525466.1">
    <property type="nucleotide sequence ID" value="NZ_CP048103.1"/>
</dbReference>
<reference evidence="4" key="1">
    <citation type="submission" date="2017-01" db="EMBL/GenBank/DDBJ databases">
        <authorList>
            <person name="Varghese N."/>
            <person name="Submissions S."/>
        </authorList>
    </citation>
    <scope>NUCLEOTIDE SEQUENCE [LARGE SCALE GENOMIC DNA]</scope>
    <source>
        <strain evidence="4">DSM 45196</strain>
    </source>
</reference>
<accession>A0A1N7N885</accession>
<dbReference type="CDD" id="cd00090">
    <property type="entry name" value="HTH_ARSR"/>
    <property type="match status" value="1"/>
</dbReference>
<organism evidence="3 4">
    <name type="scientific">Kroppenstedtia eburnea</name>
    <dbReference type="NCBI Taxonomy" id="714067"/>
    <lineage>
        <taxon>Bacteria</taxon>
        <taxon>Bacillati</taxon>
        <taxon>Bacillota</taxon>
        <taxon>Bacilli</taxon>
        <taxon>Bacillales</taxon>
        <taxon>Thermoactinomycetaceae</taxon>
        <taxon>Kroppenstedtia</taxon>
    </lineage>
</organism>
<dbReference type="GO" id="GO:0006950">
    <property type="term" value="P:response to stress"/>
    <property type="evidence" value="ECO:0007669"/>
    <property type="project" value="TreeGrafter"/>
</dbReference>
<dbReference type="PRINTS" id="PR00598">
    <property type="entry name" value="HTHMARR"/>
</dbReference>
<proteinExistence type="predicted"/>
<dbReference type="AlphaFoldDB" id="A0A1N7N885"/>
<dbReference type="InterPro" id="IPR036388">
    <property type="entry name" value="WH-like_DNA-bd_sf"/>
</dbReference>
<dbReference type="PANTHER" id="PTHR33164:SF101">
    <property type="entry name" value="TRANSCRIPTIONAL REPRESSOR MPRA"/>
    <property type="match status" value="1"/>
</dbReference>
<dbReference type="Pfam" id="PF01047">
    <property type="entry name" value="MarR"/>
    <property type="match status" value="1"/>
</dbReference>